<keyword evidence="3" id="KW-0808">Transferase</keyword>
<dbReference type="PATRIC" id="fig|1261131.3.peg.611"/>
<dbReference type="NCBIfam" id="TIGR00135">
    <property type="entry name" value="gatC"/>
    <property type="match status" value="1"/>
</dbReference>
<dbReference type="GO" id="GO:0006450">
    <property type="term" value="P:regulation of translational fidelity"/>
    <property type="evidence" value="ECO:0007669"/>
    <property type="project" value="InterPro"/>
</dbReference>
<comment type="subunit">
    <text evidence="2">Heterotrimer of A, B and C subunits.</text>
</comment>
<comment type="similarity">
    <text evidence="2">Belongs to the GatC family.</text>
</comment>
<name>U6B5H2_9HYPH</name>
<dbReference type="KEGG" id="lar:lam_642"/>
<dbReference type="GO" id="GO:0050566">
    <property type="term" value="F:asparaginyl-tRNA synthase (glutamine-hydrolyzing) activity"/>
    <property type="evidence" value="ECO:0007669"/>
    <property type="project" value="RHEA"/>
</dbReference>
<accession>U6B5H2</accession>
<dbReference type="Pfam" id="PF02686">
    <property type="entry name" value="GatC"/>
    <property type="match status" value="1"/>
</dbReference>
<organism evidence="3 4">
    <name type="scientific">Candidatus Liberibacter americanus str. Sao Paulo</name>
    <dbReference type="NCBI Taxonomy" id="1261131"/>
    <lineage>
        <taxon>Bacteria</taxon>
        <taxon>Pseudomonadati</taxon>
        <taxon>Pseudomonadota</taxon>
        <taxon>Alphaproteobacteria</taxon>
        <taxon>Hyphomicrobiales</taxon>
        <taxon>Rhizobiaceae</taxon>
        <taxon>Liberibacter</taxon>
    </lineage>
</organism>
<evidence type="ECO:0000256" key="1">
    <source>
        <dbReference type="ARBA" id="ARBA00022598"/>
    </source>
</evidence>
<dbReference type="Gene3D" id="1.10.20.60">
    <property type="entry name" value="Glu-tRNAGln amidotransferase C subunit, N-terminal domain"/>
    <property type="match status" value="1"/>
</dbReference>
<dbReference type="GO" id="GO:0050567">
    <property type="term" value="F:glutaminyl-tRNA synthase (glutamine-hydrolyzing) activity"/>
    <property type="evidence" value="ECO:0007669"/>
    <property type="project" value="UniProtKB-UniRule"/>
</dbReference>
<protein>
    <recommendedName>
        <fullName evidence="2">Aspartyl/glutamyl-tRNA(Asn/Gln) amidotransferase subunit C</fullName>
        <shortName evidence="2">Asp/Glu-ADT subunit C</shortName>
        <ecNumber evidence="2">6.3.5.-</ecNumber>
    </recommendedName>
</protein>
<dbReference type="GO" id="GO:0016740">
    <property type="term" value="F:transferase activity"/>
    <property type="evidence" value="ECO:0007669"/>
    <property type="project" value="UniProtKB-KW"/>
</dbReference>
<dbReference type="eggNOG" id="COG0721">
    <property type="taxonomic scope" value="Bacteria"/>
</dbReference>
<reference evidence="3 4" key="1">
    <citation type="journal article" date="2014" name="Mol. Plant Microbe Interact.">
        <title>The complete genome sequence of Candidatus Liberibacter americanus, associated with citrus Huanglongbing.</title>
        <authorList>
            <person name="Wulff N.A."/>
            <person name="Zhang S."/>
            <person name="Setubal J.C."/>
            <person name="Almeida N.F."/>
            <person name="Martins E.C."/>
            <person name="Harakava R."/>
            <person name="Kumar D."/>
            <person name="Rangel L.T."/>
            <person name="Foissac X."/>
            <person name="Bove J."/>
            <person name="Gabriel D.W."/>
        </authorList>
    </citation>
    <scope>NUCLEOTIDE SEQUENCE [LARGE SCALE GENOMIC DNA]</scope>
    <source>
        <strain evidence="3 4">Sao Paulo</strain>
    </source>
</reference>
<comment type="catalytic activity">
    <reaction evidence="2">
        <text>L-aspartyl-tRNA(Asn) + L-glutamine + ATP + H2O = L-asparaginyl-tRNA(Asn) + L-glutamate + ADP + phosphate + 2 H(+)</text>
        <dbReference type="Rhea" id="RHEA:14513"/>
        <dbReference type="Rhea" id="RHEA-COMP:9674"/>
        <dbReference type="Rhea" id="RHEA-COMP:9677"/>
        <dbReference type="ChEBI" id="CHEBI:15377"/>
        <dbReference type="ChEBI" id="CHEBI:15378"/>
        <dbReference type="ChEBI" id="CHEBI:29985"/>
        <dbReference type="ChEBI" id="CHEBI:30616"/>
        <dbReference type="ChEBI" id="CHEBI:43474"/>
        <dbReference type="ChEBI" id="CHEBI:58359"/>
        <dbReference type="ChEBI" id="CHEBI:78515"/>
        <dbReference type="ChEBI" id="CHEBI:78516"/>
        <dbReference type="ChEBI" id="CHEBI:456216"/>
    </reaction>
</comment>
<dbReference type="AlphaFoldDB" id="U6B5H2"/>
<dbReference type="PANTHER" id="PTHR15004:SF0">
    <property type="entry name" value="GLUTAMYL-TRNA(GLN) AMIDOTRANSFERASE SUBUNIT C, MITOCHONDRIAL"/>
    <property type="match status" value="1"/>
</dbReference>
<keyword evidence="2" id="KW-0547">Nucleotide-binding</keyword>
<evidence type="ECO:0000313" key="4">
    <source>
        <dbReference type="Proteomes" id="UP000017862"/>
    </source>
</evidence>
<dbReference type="GO" id="GO:0005524">
    <property type="term" value="F:ATP binding"/>
    <property type="evidence" value="ECO:0007669"/>
    <property type="project" value="UniProtKB-KW"/>
</dbReference>
<proteinExistence type="inferred from homology"/>
<dbReference type="GO" id="GO:0070681">
    <property type="term" value="P:glutaminyl-tRNAGln biosynthesis via transamidation"/>
    <property type="evidence" value="ECO:0007669"/>
    <property type="project" value="TreeGrafter"/>
</dbReference>
<dbReference type="EMBL" id="CP006604">
    <property type="protein sequence ID" value="AHA27988.1"/>
    <property type="molecule type" value="Genomic_DNA"/>
</dbReference>
<dbReference type="PANTHER" id="PTHR15004">
    <property type="entry name" value="GLUTAMYL-TRNA(GLN) AMIDOTRANSFERASE SUBUNIT C, MITOCHONDRIAL"/>
    <property type="match status" value="1"/>
</dbReference>
<dbReference type="RefSeq" id="WP_007557484.1">
    <property type="nucleotide sequence ID" value="NC_022793.1"/>
</dbReference>
<dbReference type="InterPro" id="IPR036113">
    <property type="entry name" value="Asp/Glu-ADT_sf_sub_c"/>
</dbReference>
<evidence type="ECO:0000313" key="3">
    <source>
        <dbReference type="EMBL" id="AHA27988.1"/>
    </source>
</evidence>
<evidence type="ECO:0000256" key="2">
    <source>
        <dbReference type="HAMAP-Rule" id="MF_00122"/>
    </source>
</evidence>
<dbReference type="EC" id="6.3.5.-" evidence="2"/>
<dbReference type="SUPFAM" id="SSF141000">
    <property type="entry name" value="Glu-tRNAGln amidotransferase C subunit"/>
    <property type="match status" value="1"/>
</dbReference>
<gene>
    <name evidence="2 3" type="primary">gatC</name>
    <name evidence="3" type="ORF">lam_642</name>
</gene>
<dbReference type="Proteomes" id="UP000017862">
    <property type="component" value="Chromosome"/>
</dbReference>
<dbReference type="InterPro" id="IPR003837">
    <property type="entry name" value="GatC"/>
</dbReference>
<keyword evidence="4" id="KW-1185">Reference proteome</keyword>
<dbReference type="STRING" id="1261131.lam_642"/>
<comment type="function">
    <text evidence="2">Allows the formation of correctly charged Asn-tRNA(Asn) or Gln-tRNA(Gln) through the transamidation of misacylated Asp-tRNA(Asn) or Glu-tRNA(Gln) in organisms which lack either or both of asparaginyl-tRNA or glutaminyl-tRNA synthetases. The reaction takes place in the presence of glutamine and ATP through an activated phospho-Asp-tRNA(Asn) or phospho-Glu-tRNA(Gln).</text>
</comment>
<keyword evidence="2" id="KW-0067">ATP-binding</keyword>
<comment type="catalytic activity">
    <reaction evidence="2">
        <text>L-glutamyl-tRNA(Gln) + L-glutamine + ATP + H2O = L-glutaminyl-tRNA(Gln) + L-glutamate + ADP + phosphate + H(+)</text>
        <dbReference type="Rhea" id="RHEA:17521"/>
        <dbReference type="Rhea" id="RHEA-COMP:9681"/>
        <dbReference type="Rhea" id="RHEA-COMP:9684"/>
        <dbReference type="ChEBI" id="CHEBI:15377"/>
        <dbReference type="ChEBI" id="CHEBI:15378"/>
        <dbReference type="ChEBI" id="CHEBI:29985"/>
        <dbReference type="ChEBI" id="CHEBI:30616"/>
        <dbReference type="ChEBI" id="CHEBI:43474"/>
        <dbReference type="ChEBI" id="CHEBI:58359"/>
        <dbReference type="ChEBI" id="CHEBI:78520"/>
        <dbReference type="ChEBI" id="CHEBI:78521"/>
        <dbReference type="ChEBI" id="CHEBI:456216"/>
    </reaction>
</comment>
<dbReference type="HOGENOM" id="CLU_105899_2_0_5"/>
<dbReference type="GO" id="GO:0006412">
    <property type="term" value="P:translation"/>
    <property type="evidence" value="ECO:0007669"/>
    <property type="project" value="UniProtKB-UniRule"/>
</dbReference>
<keyword evidence="1 2" id="KW-0436">Ligase</keyword>
<dbReference type="HAMAP" id="MF_00122">
    <property type="entry name" value="GatC"/>
    <property type="match status" value="1"/>
</dbReference>
<sequence>MSMDIVDVKRIARLSCIAIDEDDISCLLSRLNSTLIFLDEIAEVNVEGVEPMTSVIPIEMKQRSDIVDDGGIVDSILSNAPHADKNFFLVPKTVE</sequence>
<keyword evidence="2" id="KW-0648">Protein biosynthesis</keyword>